<reference evidence="1 2" key="1">
    <citation type="journal article" date="2016" name="Nat. Commun.">
        <title>Thousands of microbial genomes shed light on interconnected biogeochemical processes in an aquifer system.</title>
        <authorList>
            <person name="Anantharaman K."/>
            <person name="Brown C.T."/>
            <person name="Hug L.A."/>
            <person name="Sharon I."/>
            <person name="Castelle C.J."/>
            <person name="Probst A.J."/>
            <person name="Thomas B.C."/>
            <person name="Singh A."/>
            <person name="Wilkins M.J."/>
            <person name="Karaoz U."/>
            <person name="Brodie E.L."/>
            <person name="Williams K.H."/>
            <person name="Hubbard S.S."/>
            <person name="Banfield J.F."/>
        </authorList>
    </citation>
    <scope>NUCLEOTIDE SEQUENCE [LARGE SCALE GENOMIC DNA]</scope>
</reference>
<accession>A0A1F7IBK3</accession>
<comment type="caution">
    <text evidence="1">The sequence shown here is derived from an EMBL/GenBank/DDBJ whole genome shotgun (WGS) entry which is preliminary data.</text>
</comment>
<name>A0A1F7IBK3_9BACT</name>
<evidence type="ECO:0000313" key="2">
    <source>
        <dbReference type="Proteomes" id="UP000179270"/>
    </source>
</evidence>
<sequence length="87" mass="10289">MQDQTVFTPTQARQNFFEFIKRAEQGKEVFLKKSGKLMKVKLENVNDKNDIKRKLKALKELSQIGLPSMSIKKMKRIFESRYESHLL</sequence>
<evidence type="ECO:0000313" key="1">
    <source>
        <dbReference type="EMBL" id="OGK40744.1"/>
    </source>
</evidence>
<protein>
    <submittedName>
        <fullName evidence="1">Uncharacterized protein</fullName>
    </submittedName>
</protein>
<dbReference type="EMBL" id="MGAF01000026">
    <property type="protein sequence ID" value="OGK40744.1"/>
    <property type="molecule type" value="Genomic_DNA"/>
</dbReference>
<dbReference type="AlphaFoldDB" id="A0A1F7IBK3"/>
<proteinExistence type="predicted"/>
<organism evidence="1 2">
    <name type="scientific">Candidatus Roizmanbacteria bacterium RIFCSPLOWO2_01_FULL_35_13</name>
    <dbReference type="NCBI Taxonomy" id="1802055"/>
    <lineage>
        <taxon>Bacteria</taxon>
        <taxon>Candidatus Roizmaniibacteriota</taxon>
    </lineage>
</organism>
<gene>
    <name evidence="1" type="ORF">A3A74_03955</name>
</gene>
<dbReference type="STRING" id="1802055.A3A74_03955"/>
<dbReference type="Proteomes" id="UP000179270">
    <property type="component" value="Unassembled WGS sequence"/>
</dbReference>